<feature type="domain" description="Methyltransferase type 11" evidence="3">
    <location>
        <begin position="57"/>
        <end position="151"/>
    </location>
</feature>
<evidence type="ECO:0000313" key="4">
    <source>
        <dbReference type="EMBL" id="KAL2911822.1"/>
    </source>
</evidence>
<evidence type="ECO:0000313" key="5">
    <source>
        <dbReference type="Proteomes" id="UP001527925"/>
    </source>
</evidence>
<evidence type="ECO:0000259" key="3">
    <source>
        <dbReference type="Pfam" id="PF08241"/>
    </source>
</evidence>
<evidence type="ECO:0000256" key="2">
    <source>
        <dbReference type="ARBA" id="ARBA00022679"/>
    </source>
</evidence>
<dbReference type="InterPro" id="IPR051422">
    <property type="entry name" value="AlkB_tRNA_MeTrf/Diox"/>
</dbReference>
<evidence type="ECO:0000256" key="1">
    <source>
        <dbReference type="ARBA" id="ARBA00022603"/>
    </source>
</evidence>
<accession>A0ABR4MX29</accession>
<dbReference type="GO" id="GO:0106335">
    <property type="term" value="F:tRNA (5-carboxymethyluridine(34)-5-O)-methyltransferase activity"/>
    <property type="evidence" value="ECO:0007669"/>
    <property type="project" value="UniProtKB-EC"/>
</dbReference>
<dbReference type="Gene3D" id="3.40.50.150">
    <property type="entry name" value="Vaccinia Virus protein VP39"/>
    <property type="match status" value="1"/>
</dbReference>
<dbReference type="Proteomes" id="UP001527925">
    <property type="component" value="Unassembled WGS sequence"/>
</dbReference>
<dbReference type="PANTHER" id="PTHR13069:SF21">
    <property type="entry name" value="ALKYLATED DNA REPAIR PROTEIN ALKB HOMOLOG 8"/>
    <property type="match status" value="1"/>
</dbReference>
<gene>
    <name evidence="4" type="primary">TRM9</name>
    <name evidence="4" type="ORF">HK105_208672</name>
</gene>
<organism evidence="4 5">
    <name type="scientific">Polyrhizophydium stewartii</name>
    <dbReference type="NCBI Taxonomy" id="2732419"/>
    <lineage>
        <taxon>Eukaryota</taxon>
        <taxon>Fungi</taxon>
        <taxon>Fungi incertae sedis</taxon>
        <taxon>Chytridiomycota</taxon>
        <taxon>Chytridiomycota incertae sedis</taxon>
        <taxon>Chytridiomycetes</taxon>
        <taxon>Rhizophydiales</taxon>
        <taxon>Rhizophydiales incertae sedis</taxon>
        <taxon>Polyrhizophydium</taxon>
    </lineage>
</organism>
<proteinExistence type="predicted"/>
<keyword evidence="1 4" id="KW-0489">Methyltransferase</keyword>
<protein>
    <submittedName>
        <fullName evidence="4">tRNA methyltransferase, has a role in tRNA modification</fullName>
        <ecNumber evidence="4">2.1.1.229</ecNumber>
    </submittedName>
</protein>
<comment type="caution">
    <text evidence="4">The sequence shown here is derived from an EMBL/GenBank/DDBJ whole genome shotgun (WGS) entry which is preliminary data.</text>
</comment>
<keyword evidence="5" id="KW-1185">Reference proteome</keyword>
<dbReference type="CDD" id="cd02440">
    <property type="entry name" value="AdoMet_MTases"/>
    <property type="match status" value="1"/>
</dbReference>
<dbReference type="EMBL" id="JADGIZ020000086">
    <property type="protein sequence ID" value="KAL2911822.1"/>
    <property type="molecule type" value="Genomic_DNA"/>
</dbReference>
<name>A0ABR4MX29_9FUNG</name>
<dbReference type="SUPFAM" id="SSF53335">
    <property type="entry name" value="S-adenosyl-L-methionine-dependent methyltransferases"/>
    <property type="match status" value="1"/>
</dbReference>
<sequence>MSTPAAAAGQQPEQLEAQHVHAVYDLIADHFSATRYKPWPVVDSFLREQPLGALGADVGCGNGKYLGVNPDVVMLGSDRSAKLVGICRERGFDAMICDGLMLPYRSSAFVRLRSDFAISIAVIHHFATPERRQHAIAELLRIVRPGGSVLIFVWALEQESQSRRKFDQQDVFVPWKMPKRIYAAGGAGAEGPAADGTASAAPAERTPDEVYQRYYHMFVAGELDALALATGMCSITASGYDRDNHYVILERRP</sequence>
<reference evidence="4 5" key="1">
    <citation type="submission" date="2023-09" db="EMBL/GenBank/DDBJ databases">
        <title>Pangenome analysis of Batrachochytrium dendrobatidis and related Chytrids.</title>
        <authorList>
            <person name="Yacoub M.N."/>
            <person name="Stajich J.E."/>
            <person name="James T.Y."/>
        </authorList>
    </citation>
    <scope>NUCLEOTIDE SEQUENCE [LARGE SCALE GENOMIC DNA]</scope>
    <source>
        <strain evidence="4 5">JEL0888</strain>
    </source>
</reference>
<dbReference type="GO" id="GO:0032259">
    <property type="term" value="P:methylation"/>
    <property type="evidence" value="ECO:0007669"/>
    <property type="project" value="UniProtKB-KW"/>
</dbReference>
<dbReference type="InterPro" id="IPR013216">
    <property type="entry name" value="Methyltransf_11"/>
</dbReference>
<keyword evidence="2 4" id="KW-0808">Transferase</keyword>
<dbReference type="InterPro" id="IPR029063">
    <property type="entry name" value="SAM-dependent_MTases_sf"/>
</dbReference>
<dbReference type="EC" id="2.1.1.229" evidence="4"/>
<dbReference type="Pfam" id="PF08241">
    <property type="entry name" value="Methyltransf_11"/>
    <property type="match status" value="1"/>
</dbReference>
<dbReference type="PANTHER" id="PTHR13069">
    <property type="entry name" value="ALKYLATED DNA REPAIR PROTEIN ALKB HOMOLOG 8"/>
    <property type="match status" value="1"/>
</dbReference>